<dbReference type="RefSeq" id="WP_166152256.1">
    <property type="nucleotide sequence ID" value="NZ_JAAOIW010000006.1"/>
</dbReference>
<dbReference type="PANTHER" id="PTHR42663:SF6">
    <property type="entry name" value="HYDROLASE C777.06C-RELATED"/>
    <property type="match status" value="1"/>
</dbReference>
<protein>
    <submittedName>
        <fullName evidence="5">MBL fold metallo-hydrolase</fullName>
    </submittedName>
</protein>
<dbReference type="InterPro" id="IPR001279">
    <property type="entry name" value="Metallo-B-lactamas"/>
</dbReference>
<evidence type="ECO:0000256" key="3">
    <source>
        <dbReference type="ARBA" id="ARBA00048505"/>
    </source>
</evidence>
<evidence type="ECO:0000313" key="6">
    <source>
        <dbReference type="Proteomes" id="UP001165962"/>
    </source>
</evidence>
<dbReference type="SMART" id="SM00849">
    <property type="entry name" value="Lactamase_B"/>
    <property type="match status" value="1"/>
</dbReference>
<dbReference type="Proteomes" id="UP001165962">
    <property type="component" value="Unassembled WGS sequence"/>
</dbReference>
<evidence type="ECO:0000259" key="4">
    <source>
        <dbReference type="SMART" id="SM00849"/>
    </source>
</evidence>
<sequence length="255" mass="29102">MGVPRVYCSCEVCMEARTGGRNRRYRSSALLSSSEGELLIDCGPEWRTQMEHYEKRKLGHVLITHAHFDHIAGLPEWADACRWQQQSGHVYAPADVLATLRKMFPWLENQLVYHDCSSGLQWGAWQIQPWKVFHGKNGYSYAYRFDKLADNIKLAKDSRPYRFAYCPDAINLSAEQQAPLFGLDLLVIGTNFYKEEADFETRSVYDMVEALELLAHVQPKLTLFTHMSHGVDITKNYNLPAGVNPAQTGMQLELG</sequence>
<evidence type="ECO:0000256" key="1">
    <source>
        <dbReference type="ARBA" id="ARBA00034221"/>
    </source>
</evidence>
<keyword evidence="6" id="KW-1185">Reference proteome</keyword>
<gene>
    <name evidence="5" type="ORF">G9U52_18580</name>
</gene>
<reference evidence="5" key="1">
    <citation type="submission" date="2020-03" db="EMBL/GenBank/DDBJ databases">
        <title>Draft sequencing of Paenibacilllus sp. S3N08.</title>
        <authorList>
            <person name="Kim D.-U."/>
        </authorList>
    </citation>
    <scope>NUCLEOTIDE SEQUENCE</scope>
    <source>
        <strain evidence="5">S3N08</strain>
    </source>
</reference>
<accession>A0ABX0J959</accession>
<comment type="catalytic activity">
    <reaction evidence="1">
        <text>3',5'-cyclic CMP + H2O = CMP + H(+)</text>
        <dbReference type="Rhea" id="RHEA:72675"/>
        <dbReference type="ChEBI" id="CHEBI:15377"/>
        <dbReference type="ChEBI" id="CHEBI:15378"/>
        <dbReference type="ChEBI" id="CHEBI:58003"/>
        <dbReference type="ChEBI" id="CHEBI:60377"/>
    </reaction>
    <physiologicalReaction direction="left-to-right" evidence="1">
        <dbReference type="Rhea" id="RHEA:72676"/>
    </physiologicalReaction>
</comment>
<comment type="function">
    <text evidence="2">Counteracts the endogenous Pycsar antiviral defense system. Phosphodiesterase that enables metal-dependent hydrolysis of host cyclic nucleotide Pycsar defense signals such as cCMP and cUMP.</text>
</comment>
<feature type="domain" description="Metallo-beta-lactamase" evidence="4">
    <location>
        <begin position="25"/>
        <end position="226"/>
    </location>
</feature>
<comment type="catalytic activity">
    <reaction evidence="3">
        <text>3',5'-cyclic UMP + H2O = UMP + H(+)</text>
        <dbReference type="Rhea" id="RHEA:70575"/>
        <dbReference type="ChEBI" id="CHEBI:15377"/>
        <dbReference type="ChEBI" id="CHEBI:15378"/>
        <dbReference type="ChEBI" id="CHEBI:57865"/>
        <dbReference type="ChEBI" id="CHEBI:184387"/>
    </reaction>
    <physiologicalReaction direction="left-to-right" evidence="3">
        <dbReference type="Rhea" id="RHEA:70576"/>
    </physiologicalReaction>
</comment>
<dbReference type="SUPFAM" id="SSF56281">
    <property type="entry name" value="Metallo-hydrolase/oxidoreductase"/>
    <property type="match status" value="1"/>
</dbReference>
<dbReference type="Pfam" id="PF12706">
    <property type="entry name" value="Lactamase_B_2"/>
    <property type="match status" value="1"/>
</dbReference>
<dbReference type="InterPro" id="IPR036866">
    <property type="entry name" value="RibonucZ/Hydroxyglut_hydro"/>
</dbReference>
<dbReference type="PANTHER" id="PTHR42663">
    <property type="entry name" value="HYDROLASE C777.06C-RELATED-RELATED"/>
    <property type="match status" value="1"/>
</dbReference>
<dbReference type="Gene3D" id="3.60.15.10">
    <property type="entry name" value="Ribonuclease Z/Hydroxyacylglutathione hydrolase-like"/>
    <property type="match status" value="1"/>
</dbReference>
<dbReference type="CDD" id="cd16279">
    <property type="entry name" value="metallo-hydrolase-like_MBL-fold"/>
    <property type="match status" value="1"/>
</dbReference>
<evidence type="ECO:0000313" key="5">
    <source>
        <dbReference type="EMBL" id="NHN31846.1"/>
    </source>
</evidence>
<proteinExistence type="predicted"/>
<comment type="caution">
    <text evidence="5">The sequence shown here is derived from an EMBL/GenBank/DDBJ whole genome shotgun (WGS) entry which is preliminary data.</text>
</comment>
<name>A0ABX0J959_9BACL</name>
<dbReference type="EMBL" id="JAAOIW010000006">
    <property type="protein sequence ID" value="NHN31846.1"/>
    <property type="molecule type" value="Genomic_DNA"/>
</dbReference>
<evidence type="ECO:0000256" key="2">
    <source>
        <dbReference type="ARBA" id="ARBA00034301"/>
    </source>
</evidence>
<organism evidence="5 6">
    <name type="scientific">Paenibacillus agricola</name>
    <dbReference type="NCBI Taxonomy" id="2716264"/>
    <lineage>
        <taxon>Bacteria</taxon>
        <taxon>Bacillati</taxon>
        <taxon>Bacillota</taxon>
        <taxon>Bacilli</taxon>
        <taxon>Bacillales</taxon>
        <taxon>Paenibacillaceae</taxon>
        <taxon>Paenibacillus</taxon>
    </lineage>
</organism>